<dbReference type="Gene3D" id="3.30.450.40">
    <property type="match status" value="1"/>
</dbReference>
<evidence type="ECO:0000313" key="7">
    <source>
        <dbReference type="EMBL" id="DBA04131.1"/>
    </source>
</evidence>
<gene>
    <name evidence="7" type="ORF">N0F65_004239</name>
</gene>
<dbReference type="InterPro" id="IPR013083">
    <property type="entry name" value="Znf_RING/FYVE/PHD"/>
</dbReference>
<evidence type="ECO:0000259" key="6">
    <source>
        <dbReference type="PROSITE" id="PS50178"/>
    </source>
</evidence>
<dbReference type="GO" id="GO:0008270">
    <property type="term" value="F:zinc ion binding"/>
    <property type="evidence" value="ECO:0007669"/>
    <property type="project" value="UniProtKB-KW"/>
</dbReference>
<feature type="domain" description="FYVE-type" evidence="6">
    <location>
        <begin position="46"/>
        <end position="107"/>
    </location>
</feature>
<dbReference type="Pfam" id="PF01363">
    <property type="entry name" value="FYVE"/>
    <property type="match status" value="1"/>
</dbReference>
<evidence type="ECO:0000256" key="5">
    <source>
        <dbReference type="SAM" id="MobiDB-lite"/>
    </source>
</evidence>
<comment type="caution">
    <text evidence="7">The sequence shown here is derived from an EMBL/GenBank/DDBJ whole genome shotgun (WGS) entry which is preliminary data.</text>
</comment>
<keyword evidence="1" id="KW-0479">Metal-binding</keyword>
<evidence type="ECO:0000256" key="1">
    <source>
        <dbReference type="ARBA" id="ARBA00022723"/>
    </source>
</evidence>
<keyword evidence="3" id="KW-0862">Zinc</keyword>
<feature type="compositionally biased region" description="Acidic residues" evidence="5">
    <location>
        <begin position="172"/>
        <end position="181"/>
    </location>
</feature>
<dbReference type="Proteomes" id="UP001146120">
    <property type="component" value="Unassembled WGS sequence"/>
</dbReference>
<feature type="compositionally biased region" description="Acidic residues" evidence="5">
    <location>
        <begin position="189"/>
        <end position="202"/>
    </location>
</feature>
<dbReference type="InterPro" id="IPR000306">
    <property type="entry name" value="Znf_FYVE"/>
</dbReference>
<dbReference type="PANTHER" id="PTHR43102:SF2">
    <property type="entry name" value="GAF DOMAIN-CONTAINING PROTEIN"/>
    <property type="match status" value="1"/>
</dbReference>
<keyword evidence="2 4" id="KW-0863">Zinc-finger</keyword>
<feature type="compositionally biased region" description="Polar residues" evidence="5">
    <location>
        <begin position="423"/>
        <end position="432"/>
    </location>
</feature>
<protein>
    <recommendedName>
        <fullName evidence="6">FYVE-type domain-containing protein</fullName>
    </recommendedName>
</protein>
<dbReference type="InterPro" id="IPR029016">
    <property type="entry name" value="GAF-like_dom_sf"/>
</dbReference>
<feature type="region of interest" description="Disordered" evidence="5">
    <location>
        <begin position="163"/>
        <end position="214"/>
    </location>
</feature>
<dbReference type="Pfam" id="PF01590">
    <property type="entry name" value="GAF"/>
    <property type="match status" value="1"/>
</dbReference>
<dbReference type="SMART" id="SM00064">
    <property type="entry name" value="FYVE"/>
    <property type="match status" value="1"/>
</dbReference>
<evidence type="ECO:0000256" key="4">
    <source>
        <dbReference type="PROSITE-ProRule" id="PRU00091"/>
    </source>
</evidence>
<dbReference type="PROSITE" id="PS50178">
    <property type="entry name" value="ZF_FYVE"/>
    <property type="match status" value="1"/>
</dbReference>
<dbReference type="InterPro" id="IPR017455">
    <property type="entry name" value="Znf_FYVE-rel"/>
</dbReference>
<feature type="region of interest" description="Disordered" evidence="5">
    <location>
        <begin position="379"/>
        <end position="461"/>
    </location>
</feature>
<proteinExistence type="predicted"/>
<keyword evidence="8" id="KW-1185">Reference proteome</keyword>
<dbReference type="PANTHER" id="PTHR43102">
    <property type="entry name" value="SLR1143 PROTEIN"/>
    <property type="match status" value="1"/>
</dbReference>
<reference evidence="7" key="1">
    <citation type="submission" date="2022-11" db="EMBL/GenBank/DDBJ databases">
        <authorList>
            <person name="Morgan W.R."/>
            <person name="Tartar A."/>
        </authorList>
    </citation>
    <scope>NUCLEOTIDE SEQUENCE</scope>
    <source>
        <strain evidence="7">ARSEF 373</strain>
    </source>
</reference>
<dbReference type="SUPFAM" id="SSF57903">
    <property type="entry name" value="FYVE/PHD zinc finger"/>
    <property type="match status" value="1"/>
</dbReference>
<evidence type="ECO:0000256" key="3">
    <source>
        <dbReference type="ARBA" id="ARBA00022833"/>
    </source>
</evidence>
<sequence length="562" mass="62287">MPSTPLERPRGLSACHADEEERVREIMVDKSTLTLKLLSKDNWIKNEMRSNCYYCRRKFRPFVRKHHCRGCGDIVCSNCNRHRNVQVAPHAKIINVRLCFDCIDKAMIMSAETNTYESVTVNKSGNVKSGGSSVSTICDSLASLEYSVCEDYDYEPMKSRRAPLSADSITDNNEDINDDDNSLTKADDSADAESQDESENDDNNSSTSSLSPEELYEQRRLKVLASYNIMDSAPQREYEALCELASRALGCTVAAVGFIDQTRQWYKARIGIAQSELPRGASFCAQTLRSTQPTVVLDLTKDARFRNNPLVTGNANIRFYASTPICDSDTGVVVGTVFALDPEPKAELPSRAMEVLAYLKSAAERLLVFAKKVEQGQSVKRNRRGYSTPGPNRPVTEAAQPEMRAGSLQSVPEEIAEIRPLRATTTTVSTTKQLDKNTDSTAPKPESTPEVPEEETPDARQDTSMALALTTANKVVKTTTELAKLHPQRSVVAQAPETMCLDLLCRITDTQQILAQQQRVLLGTLTDHSKRIGTIEKSIERIEDIVDRLQHDALAGPEEIAI</sequence>
<accession>A0AAV2ZCW2</accession>
<evidence type="ECO:0000256" key="2">
    <source>
        <dbReference type="ARBA" id="ARBA00022771"/>
    </source>
</evidence>
<dbReference type="Gene3D" id="3.30.40.10">
    <property type="entry name" value="Zinc/RING finger domain, C3HC4 (zinc finger)"/>
    <property type="match status" value="1"/>
</dbReference>
<dbReference type="InterPro" id="IPR011011">
    <property type="entry name" value="Znf_FYVE_PHD"/>
</dbReference>
<reference evidence="7" key="2">
    <citation type="journal article" date="2023" name="Microbiol Resour">
        <title>Decontamination and Annotation of the Draft Genome Sequence of the Oomycete Lagenidium giganteum ARSEF 373.</title>
        <authorList>
            <person name="Morgan W.R."/>
            <person name="Tartar A."/>
        </authorList>
    </citation>
    <scope>NUCLEOTIDE SEQUENCE</scope>
    <source>
        <strain evidence="7">ARSEF 373</strain>
    </source>
</reference>
<dbReference type="AlphaFoldDB" id="A0AAV2ZCW2"/>
<name>A0AAV2ZCW2_9STRA</name>
<dbReference type="EMBL" id="DAKRPA010000011">
    <property type="protein sequence ID" value="DBA04131.1"/>
    <property type="molecule type" value="Genomic_DNA"/>
</dbReference>
<organism evidence="7 8">
    <name type="scientific">Lagenidium giganteum</name>
    <dbReference type="NCBI Taxonomy" id="4803"/>
    <lineage>
        <taxon>Eukaryota</taxon>
        <taxon>Sar</taxon>
        <taxon>Stramenopiles</taxon>
        <taxon>Oomycota</taxon>
        <taxon>Peronosporomycetes</taxon>
        <taxon>Pythiales</taxon>
        <taxon>Pythiaceae</taxon>
    </lineage>
</organism>
<dbReference type="SUPFAM" id="SSF55781">
    <property type="entry name" value="GAF domain-like"/>
    <property type="match status" value="1"/>
</dbReference>
<evidence type="ECO:0000313" key="8">
    <source>
        <dbReference type="Proteomes" id="UP001146120"/>
    </source>
</evidence>
<dbReference type="InterPro" id="IPR003018">
    <property type="entry name" value="GAF"/>
</dbReference>